<dbReference type="AlphaFoldDB" id="A0A1V9YL06"/>
<keyword evidence="3" id="KW-1185">Reference proteome</keyword>
<organism evidence="2 3">
    <name type="scientific">Achlya hypogyna</name>
    <name type="common">Oomycete</name>
    <name type="synonym">Protoachlya hypogyna</name>
    <dbReference type="NCBI Taxonomy" id="1202772"/>
    <lineage>
        <taxon>Eukaryota</taxon>
        <taxon>Sar</taxon>
        <taxon>Stramenopiles</taxon>
        <taxon>Oomycota</taxon>
        <taxon>Saprolegniomycetes</taxon>
        <taxon>Saprolegniales</taxon>
        <taxon>Achlyaceae</taxon>
        <taxon>Achlya</taxon>
    </lineage>
</organism>
<feature type="region of interest" description="Disordered" evidence="1">
    <location>
        <begin position="77"/>
        <end position="102"/>
    </location>
</feature>
<accession>A0A1V9YL06</accession>
<dbReference type="EMBL" id="JNBR01001511">
    <property type="protein sequence ID" value="OQR86377.1"/>
    <property type="molecule type" value="Genomic_DNA"/>
</dbReference>
<dbReference type="Proteomes" id="UP000243579">
    <property type="component" value="Unassembled WGS sequence"/>
</dbReference>
<proteinExistence type="predicted"/>
<reference evidence="2 3" key="1">
    <citation type="journal article" date="2014" name="Genome Biol. Evol.">
        <title>The secreted proteins of Achlya hypogyna and Thraustotheca clavata identify the ancestral oomycete secretome and reveal gene acquisitions by horizontal gene transfer.</title>
        <authorList>
            <person name="Misner I."/>
            <person name="Blouin N."/>
            <person name="Leonard G."/>
            <person name="Richards T.A."/>
            <person name="Lane C.E."/>
        </authorList>
    </citation>
    <scope>NUCLEOTIDE SEQUENCE [LARGE SCALE GENOMIC DNA]</scope>
    <source>
        <strain evidence="2 3">ATCC 48635</strain>
    </source>
</reference>
<evidence type="ECO:0000313" key="3">
    <source>
        <dbReference type="Proteomes" id="UP000243579"/>
    </source>
</evidence>
<protein>
    <submittedName>
        <fullName evidence="2">Uncharacterized protein</fullName>
    </submittedName>
</protein>
<evidence type="ECO:0000313" key="2">
    <source>
        <dbReference type="EMBL" id="OQR86377.1"/>
    </source>
</evidence>
<evidence type="ECO:0000256" key="1">
    <source>
        <dbReference type="SAM" id="MobiDB-lite"/>
    </source>
</evidence>
<dbReference type="OrthoDB" id="76840at2759"/>
<dbReference type="STRING" id="1202772.A0A1V9YL06"/>
<gene>
    <name evidence="2" type="ORF">ACHHYP_10614</name>
</gene>
<name>A0A1V9YL06_ACHHY</name>
<sequence length="419" mass="48651">MPREESTFTVRDGYHLQALNAENGSRVDKSFFPELLREQVVPQSVKAPAERLAEPTTTDAAPLEAWLVFRHRDLVQRGNQEPTPPPPTSSPRHYEQPLQRFRPRKYTPATQLRLLPRLQRPRLLGTPPLLPVAGVEEVKLYETENSKWRRRTTVKVSRISTLSARIAQFMLAPQALEGIEEAARERKRLQQAALDVNLVAKNKHLVVRPPPPDHQLVRAETLQLRKEAQLRRYVEHQETIRYATEASVDRWGARRRQDLALQLRHDRTKRILVCVYVALGAVRLRQRLAMVEATIKMGHMINATRKIQAFWRTKTLAFSLAHAAAAVHTIQSFILRRIGHYREHMKRRAIHIIITSCAECQDAKFRRAMLKYRHFITKFQAMWRSWAAITEARVKLLLLFWNKIDKRHHGAGIGSKLKF</sequence>
<comment type="caution">
    <text evidence="2">The sequence shown here is derived from an EMBL/GenBank/DDBJ whole genome shotgun (WGS) entry which is preliminary data.</text>
</comment>